<dbReference type="EMBL" id="LAQS01000006">
    <property type="protein sequence ID" value="KKZ74846.1"/>
    <property type="molecule type" value="Genomic_DNA"/>
</dbReference>
<dbReference type="PANTHER" id="PTHR43861">
    <property type="entry name" value="TRANS-ACONITATE 2-METHYLTRANSFERASE-RELATED"/>
    <property type="match status" value="1"/>
</dbReference>
<protein>
    <recommendedName>
        <fullName evidence="2">Methyltransferase domain-containing protein</fullName>
    </recommendedName>
</protein>
<dbReference type="InterPro" id="IPR041698">
    <property type="entry name" value="Methyltransf_25"/>
</dbReference>
<dbReference type="Pfam" id="PF13649">
    <property type="entry name" value="Methyltransf_25"/>
    <property type="match status" value="1"/>
</dbReference>
<dbReference type="Proteomes" id="UP000265325">
    <property type="component" value="Unassembled WGS sequence"/>
</dbReference>
<dbReference type="Gene3D" id="3.40.50.150">
    <property type="entry name" value="Vaccinia Virus protein VP39"/>
    <property type="match status" value="1"/>
</dbReference>
<dbReference type="SUPFAM" id="SSF53335">
    <property type="entry name" value="S-adenosyl-L-methionine-dependent methyltransferases"/>
    <property type="match status" value="1"/>
</dbReference>
<comment type="caution">
    <text evidence="3">The sequence shown here is derived from an EMBL/GenBank/DDBJ whole genome shotgun (WGS) entry which is preliminary data.</text>
</comment>
<feature type="domain" description="Methyltransferase" evidence="2">
    <location>
        <begin position="50"/>
        <end position="141"/>
    </location>
</feature>
<sequence length="199" mass="21105">MTISDVIDAWNEADPAAIHPTRGISEDAYESSGQNQAALLSTVLPEGSRVVDFGCGDGRVAVPLRALGYDVIGADGSQAMLNRLADRDPSMATVVSDGTDLASVIGKKADAVISLAVLIHHTYEAGERIIEGLRAAVRVNGLLILDWPVADEPQEGGGWIGVTTWSREQQDALCARVGLKRLEVDGMPWPVFRAVKASS</sequence>
<keyword evidence="1" id="KW-0808">Transferase</keyword>
<dbReference type="AlphaFoldDB" id="A0A2P2GTM1"/>
<proteinExistence type="predicted"/>
<evidence type="ECO:0000256" key="1">
    <source>
        <dbReference type="ARBA" id="ARBA00022679"/>
    </source>
</evidence>
<gene>
    <name evidence="3" type="ORF">VO63_05175</name>
</gene>
<name>A0A2P2GTM1_STREW</name>
<organism evidence="3 4">
    <name type="scientific">Streptomyces showdoensis</name>
    <dbReference type="NCBI Taxonomy" id="68268"/>
    <lineage>
        <taxon>Bacteria</taxon>
        <taxon>Bacillati</taxon>
        <taxon>Actinomycetota</taxon>
        <taxon>Actinomycetes</taxon>
        <taxon>Kitasatosporales</taxon>
        <taxon>Streptomycetaceae</taxon>
        <taxon>Streptomyces</taxon>
    </lineage>
</organism>
<accession>A0A2P2GTM1</accession>
<evidence type="ECO:0000259" key="2">
    <source>
        <dbReference type="Pfam" id="PF13649"/>
    </source>
</evidence>
<keyword evidence="4" id="KW-1185">Reference proteome</keyword>
<reference evidence="3 4" key="1">
    <citation type="submission" date="2015-05" db="EMBL/GenBank/DDBJ databases">
        <title>Draft Genome assembly of Streptomyces showdoensis.</title>
        <authorList>
            <person name="Thapa K.K."/>
            <person name="Metsa-Ketela M."/>
        </authorList>
    </citation>
    <scope>NUCLEOTIDE SEQUENCE [LARGE SCALE GENOMIC DNA]</scope>
    <source>
        <strain evidence="3 4">ATCC 15227</strain>
    </source>
</reference>
<dbReference type="CDD" id="cd02440">
    <property type="entry name" value="AdoMet_MTases"/>
    <property type="match status" value="1"/>
</dbReference>
<evidence type="ECO:0000313" key="3">
    <source>
        <dbReference type="EMBL" id="KKZ74846.1"/>
    </source>
</evidence>
<evidence type="ECO:0000313" key="4">
    <source>
        <dbReference type="Proteomes" id="UP000265325"/>
    </source>
</evidence>
<dbReference type="InterPro" id="IPR029063">
    <property type="entry name" value="SAM-dependent_MTases_sf"/>
</dbReference>
<dbReference type="GO" id="GO:0008168">
    <property type="term" value="F:methyltransferase activity"/>
    <property type="evidence" value="ECO:0007669"/>
    <property type="project" value="UniProtKB-ARBA"/>
</dbReference>
<dbReference type="GO" id="GO:0017000">
    <property type="term" value="P:antibiotic biosynthetic process"/>
    <property type="evidence" value="ECO:0007669"/>
    <property type="project" value="UniProtKB-ARBA"/>
</dbReference>
<dbReference type="RefSeq" id="WP_046906347.1">
    <property type="nucleotide sequence ID" value="NZ_BAAAXG010000026.1"/>
</dbReference>
<dbReference type="OrthoDB" id="7062303at2"/>